<name>A2XMH6_ORYSI</name>
<proteinExistence type="predicted"/>
<accession>A2XMH6</accession>
<dbReference type="Gramene" id="BGIOSGA013657-TA">
    <property type="protein sequence ID" value="BGIOSGA013657-PA"/>
    <property type="gene ID" value="BGIOSGA013657"/>
</dbReference>
<dbReference type="EMBL" id="CM000128">
    <property type="protein sequence ID" value="EAY92036.1"/>
    <property type="molecule type" value="Genomic_DNA"/>
</dbReference>
<dbReference type="OMA" id="VPRVACH"/>
<gene>
    <name evidence="1" type="ORF">OsI_13729</name>
</gene>
<dbReference type="AlphaFoldDB" id="A2XMH6"/>
<sequence length="246" mass="26869">MTTTPSSLNRCTVAGVLPLGIRGGRMLLAPPLLWNSGAATRKMAVATAAAASPPAEGGGKADGSAVAGGVSRTMQLGAMILVWYLLNIYFNIFNKLVCTGIPPEAPVRRRRVAALRVHVNQRVPRDETQSNLPFRDAPVRLPTQRKVSNLRARRERDGGGGDDVDAHATIIRHGEEKHHSLVQEPVPRVACHHGRTRNERPRGGELAVCEVELDEPIADGGRGRARPRVPARLAPFSLLRRRRRRR</sequence>
<evidence type="ECO:0000313" key="1">
    <source>
        <dbReference type="EMBL" id="EAY92036.1"/>
    </source>
</evidence>
<reference evidence="1 2" key="1">
    <citation type="journal article" date="2005" name="PLoS Biol.">
        <title>The genomes of Oryza sativa: a history of duplications.</title>
        <authorList>
            <person name="Yu J."/>
            <person name="Wang J."/>
            <person name="Lin W."/>
            <person name="Li S."/>
            <person name="Li H."/>
            <person name="Zhou J."/>
            <person name="Ni P."/>
            <person name="Dong W."/>
            <person name="Hu S."/>
            <person name="Zeng C."/>
            <person name="Zhang J."/>
            <person name="Zhang Y."/>
            <person name="Li R."/>
            <person name="Xu Z."/>
            <person name="Li S."/>
            <person name="Li X."/>
            <person name="Zheng H."/>
            <person name="Cong L."/>
            <person name="Lin L."/>
            <person name="Yin J."/>
            <person name="Geng J."/>
            <person name="Li G."/>
            <person name="Shi J."/>
            <person name="Liu J."/>
            <person name="Lv H."/>
            <person name="Li J."/>
            <person name="Wang J."/>
            <person name="Deng Y."/>
            <person name="Ran L."/>
            <person name="Shi X."/>
            <person name="Wang X."/>
            <person name="Wu Q."/>
            <person name="Li C."/>
            <person name="Ren X."/>
            <person name="Wang J."/>
            <person name="Wang X."/>
            <person name="Li D."/>
            <person name="Liu D."/>
            <person name="Zhang X."/>
            <person name="Ji Z."/>
            <person name="Zhao W."/>
            <person name="Sun Y."/>
            <person name="Zhang Z."/>
            <person name="Bao J."/>
            <person name="Han Y."/>
            <person name="Dong L."/>
            <person name="Ji J."/>
            <person name="Chen P."/>
            <person name="Wu S."/>
            <person name="Liu J."/>
            <person name="Xiao Y."/>
            <person name="Bu D."/>
            <person name="Tan J."/>
            <person name="Yang L."/>
            <person name="Ye C."/>
            <person name="Zhang J."/>
            <person name="Xu J."/>
            <person name="Zhou Y."/>
            <person name="Yu Y."/>
            <person name="Zhang B."/>
            <person name="Zhuang S."/>
            <person name="Wei H."/>
            <person name="Liu B."/>
            <person name="Lei M."/>
            <person name="Yu H."/>
            <person name="Li Y."/>
            <person name="Xu H."/>
            <person name="Wei S."/>
            <person name="He X."/>
            <person name="Fang L."/>
            <person name="Zhang Z."/>
            <person name="Zhang Y."/>
            <person name="Huang X."/>
            <person name="Su Z."/>
            <person name="Tong W."/>
            <person name="Li J."/>
            <person name="Tong Z."/>
            <person name="Li S."/>
            <person name="Ye J."/>
            <person name="Wang L."/>
            <person name="Fang L."/>
            <person name="Lei T."/>
            <person name="Chen C."/>
            <person name="Chen H."/>
            <person name="Xu Z."/>
            <person name="Li H."/>
            <person name="Huang H."/>
            <person name="Zhang F."/>
            <person name="Xu H."/>
            <person name="Li N."/>
            <person name="Zhao C."/>
            <person name="Li S."/>
            <person name="Dong L."/>
            <person name="Huang Y."/>
            <person name="Li L."/>
            <person name="Xi Y."/>
            <person name="Qi Q."/>
            <person name="Li W."/>
            <person name="Zhang B."/>
            <person name="Hu W."/>
            <person name="Zhang Y."/>
            <person name="Tian X."/>
            <person name="Jiao Y."/>
            <person name="Liang X."/>
            <person name="Jin J."/>
            <person name="Gao L."/>
            <person name="Zheng W."/>
            <person name="Hao B."/>
            <person name="Liu S."/>
            <person name="Wang W."/>
            <person name="Yuan L."/>
            <person name="Cao M."/>
            <person name="McDermott J."/>
            <person name="Samudrala R."/>
            <person name="Wang J."/>
            <person name="Wong G.K."/>
            <person name="Yang H."/>
        </authorList>
    </citation>
    <scope>NUCLEOTIDE SEQUENCE [LARGE SCALE GENOMIC DNA]</scope>
    <source>
        <strain evidence="2">cv. 93-11</strain>
    </source>
</reference>
<dbReference type="HOGENOM" id="CLU_1307668_0_0_1"/>
<dbReference type="Proteomes" id="UP000007015">
    <property type="component" value="Chromosome 3"/>
</dbReference>
<organism evidence="1 2">
    <name type="scientific">Oryza sativa subsp. indica</name>
    <name type="common">Rice</name>
    <dbReference type="NCBI Taxonomy" id="39946"/>
    <lineage>
        <taxon>Eukaryota</taxon>
        <taxon>Viridiplantae</taxon>
        <taxon>Streptophyta</taxon>
        <taxon>Embryophyta</taxon>
        <taxon>Tracheophyta</taxon>
        <taxon>Spermatophyta</taxon>
        <taxon>Magnoliopsida</taxon>
        <taxon>Liliopsida</taxon>
        <taxon>Poales</taxon>
        <taxon>Poaceae</taxon>
        <taxon>BOP clade</taxon>
        <taxon>Oryzoideae</taxon>
        <taxon>Oryzeae</taxon>
        <taxon>Oryzinae</taxon>
        <taxon>Oryza</taxon>
        <taxon>Oryza sativa</taxon>
    </lineage>
</organism>
<protein>
    <submittedName>
        <fullName evidence="1">Uncharacterized protein</fullName>
    </submittedName>
</protein>
<evidence type="ECO:0000313" key="2">
    <source>
        <dbReference type="Proteomes" id="UP000007015"/>
    </source>
</evidence>
<keyword evidence="2" id="KW-1185">Reference proteome</keyword>